<dbReference type="EMBL" id="BAAAQF010000008">
    <property type="protein sequence ID" value="GAA1677426.1"/>
    <property type="molecule type" value="Genomic_DNA"/>
</dbReference>
<dbReference type="InterPro" id="IPR018649">
    <property type="entry name" value="SHOCT"/>
</dbReference>
<proteinExistence type="predicted"/>
<protein>
    <recommendedName>
        <fullName evidence="2">SHOCT domain-containing protein</fullName>
    </recommendedName>
</protein>
<reference evidence="4" key="1">
    <citation type="journal article" date="2019" name="Int. J. Syst. Evol. Microbiol.">
        <title>The Global Catalogue of Microorganisms (GCM) 10K type strain sequencing project: providing services to taxonomists for standard genome sequencing and annotation.</title>
        <authorList>
            <consortium name="The Broad Institute Genomics Platform"/>
            <consortium name="The Broad Institute Genome Sequencing Center for Infectious Disease"/>
            <person name="Wu L."/>
            <person name="Ma J."/>
        </authorList>
    </citation>
    <scope>NUCLEOTIDE SEQUENCE [LARGE SCALE GENOMIC DNA]</scope>
    <source>
        <strain evidence="4">JCM 16001</strain>
    </source>
</reference>
<sequence>MPSTPHPDAKRRNPAAALLRLLLIAALAAAAWWLIATGVRVGHTVVWECWGGECSTNDWRALLPVAGIICNVVLLIMLAALARAFGFGLAALVGLLAALSGWSAAVTEDGLDPAAVATESRIVGALAGVAAVIALLGLLAELKTTGYGARLLGAKRVPAELADYRSADAPIGGFSAETAAASGFGTAELRFTDNGRRHAVRIRVNRKWVGNPVYAVFRETRPERARIALPWIRSFTAPDDADTPSPPTPAPADSFVAELERLAALRAAGHLTQEELEAAKRRLLDQ</sequence>
<organism evidence="3 4">
    <name type="scientific">Glycomyces endophyticus</name>
    <dbReference type="NCBI Taxonomy" id="480996"/>
    <lineage>
        <taxon>Bacteria</taxon>
        <taxon>Bacillati</taxon>
        <taxon>Actinomycetota</taxon>
        <taxon>Actinomycetes</taxon>
        <taxon>Glycomycetales</taxon>
        <taxon>Glycomycetaceae</taxon>
        <taxon>Glycomyces</taxon>
    </lineage>
</organism>
<dbReference type="Proteomes" id="UP001499851">
    <property type="component" value="Unassembled WGS sequence"/>
</dbReference>
<keyword evidence="1" id="KW-1133">Transmembrane helix</keyword>
<feature type="domain" description="SHOCT" evidence="2">
    <location>
        <begin position="257"/>
        <end position="284"/>
    </location>
</feature>
<dbReference type="Pfam" id="PF09851">
    <property type="entry name" value="SHOCT"/>
    <property type="match status" value="1"/>
</dbReference>
<accession>A0ABP4SUG2</accession>
<comment type="caution">
    <text evidence="3">The sequence shown here is derived from an EMBL/GenBank/DDBJ whole genome shotgun (WGS) entry which is preliminary data.</text>
</comment>
<name>A0ABP4SUG2_9ACTN</name>
<evidence type="ECO:0000313" key="4">
    <source>
        <dbReference type="Proteomes" id="UP001499851"/>
    </source>
</evidence>
<evidence type="ECO:0000259" key="2">
    <source>
        <dbReference type="Pfam" id="PF09851"/>
    </source>
</evidence>
<dbReference type="RefSeq" id="WP_344486875.1">
    <property type="nucleotide sequence ID" value="NZ_BAAAQF010000008.1"/>
</dbReference>
<evidence type="ECO:0000313" key="3">
    <source>
        <dbReference type="EMBL" id="GAA1677426.1"/>
    </source>
</evidence>
<gene>
    <name evidence="3" type="ORF">GCM10009830_25490</name>
</gene>
<feature type="transmembrane region" description="Helical" evidence="1">
    <location>
        <begin position="122"/>
        <end position="140"/>
    </location>
</feature>
<keyword evidence="4" id="KW-1185">Reference proteome</keyword>
<feature type="transmembrane region" description="Helical" evidence="1">
    <location>
        <begin position="61"/>
        <end position="79"/>
    </location>
</feature>
<feature type="transmembrane region" description="Helical" evidence="1">
    <location>
        <begin position="21"/>
        <end position="41"/>
    </location>
</feature>
<keyword evidence="1" id="KW-0472">Membrane</keyword>
<feature type="transmembrane region" description="Helical" evidence="1">
    <location>
        <begin position="84"/>
        <end position="102"/>
    </location>
</feature>
<keyword evidence="1" id="KW-0812">Transmembrane</keyword>
<evidence type="ECO:0000256" key="1">
    <source>
        <dbReference type="SAM" id="Phobius"/>
    </source>
</evidence>